<evidence type="ECO:0000256" key="8">
    <source>
        <dbReference type="ARBA" id="ARBA00022989"/>
    </source>
</evidence>
<evidence type="ECO:0000256" key="12">
    <source>
        <dbReference type="SAM" id="MobiDB-lite"/>
    </source>
</evidence>
<dbReference type="PRINTS" id="PR01491">
    <property type="entry name" value="KVCHANNEL"/>
</dbReference>
<comment type="subcellular location">
    <subcellularLocation>
        <location evidence="1">Membrane</location>
        <topology evidence="1">Multi-pass membrane protein</topology>
    </subcellularLocation>
</comment>
<keyword evidence="6" id="KW-0851">Voltage-gated channel</keyword>
<dbReference type="GO" id="GO:0008076">
    <property type="term" value="C:voltage-gated potassium channel complex"/>
    <property type="evidence" value="ECO:0007669"/>
    <property type="project" value="InterPro"/>
</dbReference>
<dbReference type="Gene3D" id="1.20.120.350">
    <property type="entry name" value="Voltage-gated potassium channels. Chain C"/>
    <property type="match status" value="1"/>
</dbReference>
<gene>
    <name evidence="15" type="ORF">CUNI_LOCUS7421</name>
</gene>
<dbReference type="InterPro" id="IPR003968">
    <property type="entry name" value="K_chnl_volt-dep_Kv"/>
</dbReference>
<evidence type="ECO:0000256" key="11">
    <source>
        <dbReference type="ARBA" id="ARBA00023303"/>
    </source>
</evidence>
<dbReference type="GO" id="GO:0005251">
    <property type="term" value="F:delayed rectifier potassium channel activity"/>
    <property type="evidence" value="ECO:0007669"/>
    <property type="project" value="TreeGrafter"/>
</dbReference>
<comment type="caution">
    <text evidence="15">The sequence shown here is derived from an EMBL/GenBank/DDBJ whole genome shotgun (WGS) entry which is preliminary data.</text>
</comment>
<dbReference type="InterPro" id="IPR005821">
    <property type="entry name" value="Ion_trans_dom"/>
</dbReference>
<dbReference type="PANTHER" id="PTHR11537:SF252">
    <property type="entry name" value="POTASSIUM VOLTAGE-GATED CHANNEL PROTEIN SHAW"/>
    <property type="match status" value="1"/>
</dbReference>
<dbReference type="SUPFAM" id="SSF81324">
    <property type="entry name" value="Voltage-gated potassium channels"/>
    <property type="match status" value="1"/>
</dbReference>
<reference evidence="15" key="1">
    <citation type="submission" date="2021-04" db="EMBL/GenBank/DDBJ databases">
        <authorList>
            <consortium name="Molecular Ecology Group"/>
        </authorList>
    </citation>
    <scope>NUCLEOTIDE SEQUENCE</scope>
</reference>
<accession>A0A8S3YXK7</accession>
<feature type="transmembrane region" description="Helical" evidence="13">
    <location>
        <begin position="110"/>
        <end position="128"/>
    </location>
</feature>
<feature type="transmembrane region" description="Helical" evidence="13">
    <location>
        <begin position="309"/>
        <end position="328"/>
    </location>
</feature>
<dbReference type="AlphaFoldDB" id="A0A8S3YXK7"/>
<evidence type="ECO:0000256" key="6">
    <source>
        <dbReference type="ARBA" id="ARBA00022882"/>
    </source>
</evidence>
<dbReference type="InterPro" id="IPR028325">
    <property type="entry name" value="VG_K_chnl"/>
</dbReference>
<evidence type="ECO:0000313" key="15">
    <source>
        <dbReference type="EMBL" id="CAG5121863.1"/>
    </source>
</evidence>
<protein>
    <recommendedName>
        <fullName evidence="14">Ion transport domain-containing protein</fullName>
    </recommendedName>
</protein>
<evidence type="ECO:0000256" key="7">
    <source>
        <dbReference type="ARBA" id="ARBA00022958"/>
    </source>
</evidence>
<keyword evidence="16" id="KW-1185">Reference proteome</keyword>
<evidence type="ECO:0000256" key="9">
    <source>
        <dbReference type="ARBA" id="ARBA00023065"/>
    </source>
</evidence>
<evidence type="ECO:0000259" key="14">
    <source>
        <dbReference type="Pfam" id="PF00520"/>
    </source>
</evidence>
<keyword evidence="10 13" id="KW-0472">Membrane</keyword>
<dbReference type="EMBL" id="CAJHNH020001177">
    <property type="protein sequence ID" value="CAG5121863.1"/>
    <property type="molecule type" value="Genomic_DNA"/>
</dbReference>
<dbReference type="PRINTS" id="PR00169">
    <property type="entry name" value="KCHANNEL"/>
</dbReference>
<dbReference type="Pfam" id="PF00520">
    <property type="entry name" value="Ion_trans"/>
    <property type="match status" value="1"/>
</dbReference>
<feature type="region of interest" description="Disordered" evidence="12">
    <location>
        <begin position="549"/>
        <end position="609"/>
    </location>
</feature>
<dbReference type="InterPro" id="IPR027359">
    <property type="entry name" value="Volt_channel_dom_sf"/>
</dbReference>
<keyword evidence="2" id="KW-0813">Transport</keyword>
<dbReference type="GO" id="GO:0001508">
    <property type="term" value="P:action potential"/>
    <property type="evidence" value="ECO:0007669"/>
    <property type="project" value="TreeGrafter"/>
</dbReference>
<dbReference type="Proteomes" id="UP000678393">
    <property type="component" value="Unassembled WGS sequence"/>
</dbReference>
<dbReference type="OrthoDB" id="10025005at2759"/>
<evidence type="ECO:0000256" key="2">
    <source>
        <dbReference type="ARBA" id="ARBA00022448"/>
    </source>
</evidence>
<keyword evidence="4 13" id="KW-0812">Transmembrane</keyword>
<keyword evidence="5" id="KW-0631">Potassium channel</keyword>
<evidence type="ECO:0000313" key="16">
    <source>
        <dbReference type="Proteomes" id="UP000678393"/>
    </source>
</evidence>
<organism evidence="15 16">
    <name type="scientific">Candidula unifasciata</name>
    <dbReference type="NCBI Taxonomy" id="100452"/>
    <lineage>
        <taxon>Eukaryota</taxon>
        <taxon>Metazoa</taxon>
        <taxon>Spiralia</taxon>
        <taxon>Lophotrochozoa</taxon>
        <taxon>Mollusca</taxon>
        <taxon>Gastropoda</taxon>
        <taxon>Heterobranchia</taxon>
        <taxon>Euthyneura</taxon>
        <taxon>Panpulmonata</taxon>
        <taxon>Eupulmonata</taxon>
        <taxon>Stylommatophora</taxon>
        <taxon>Helicina</taxon>
        <taxon>Helicoidea</taxon>
        <taxon>Geomitridae</taxon>
        <taxon>Candidula</taxon>
    </lineage>
</organism>
<keyword evidence="3" id="KW-0633">Potassium transport</keyword>
<keyword evidence="8 13" id="KW-1133">Transmembrane helix</keyword>
<keyword evidence="9" id="KW-0406">Ion transport</keyword>
<sequence>MEIPNFSRLRLQSQIPSFLKSNLEYIPIFLLIHLQELEFWGLTELDIEPCCWGHYNRFKENKETLAAIDDTFTFQLDTEAFGVKPTPYMQFKKKMWIFLVDPSASREAKIYAVTSMFFVLLSIAVFVLETHSWFRIPLKGMNYTTTVSASPSCSFSLADTCCCRYEIKEDLKFDESEPHEAMTYLDYICLAFFALEYIGRLYFAPKKMEFFKQPLNVIDIMCLLPHFASIIMKSIDPTEKSSQIIKVVLALRIIRVLRIFKLMKHYTAFKILVYTIKVSTKELLLMVIFLFTGVLIFASIIFYTDSGTFHNIPIGFWWALVTMTTVGYGDKVPRTEGGYIIGSLCVLCGVLTVAFTVPIVVNNFTLYYSHAQSRVRLPPPKREELQKKIIMRNQKAQEFIQKLTRTVRKTKTFNSFNAPKFEDCKDENPSIDSGLDVTAPSERFTNNLYPMESTVTMCSSLPEKQTSAETPVRRSRAVAPSVYTVSASVGELEIELPGTPTSSTVEEKARQVESVNLLHDLEDHDEKVQTERRRQLEILLFRREQMRQSRNILHDSPTSDEAVKPPEESQPQTSLPKHAKVPLHPFHPPPIASSRSGHSFSVKFADRVI</sequence>
<evidence type="ECO:0000256" key="10">
    <source>
        <dbReference type="ARBA" id="ARBA00023136"/>
    </source>
</evidence>
<evidence type="ECO:0000256" key="1">
    <source>
        <dbReference type="ARBA" id="ARBA00004141"/>
    </source>
</evidence>
<keyword evidence="7" id="KW-0630">Potassium</keyword>
<dbReference type="Gene3D" id="1.10.287.70">
    <property type="match status" value="1"/>
</dbReference>
<feature type="transmembrane region" description="Helical" evidence="13">
    <location>
        <begin position="184"/>
        <end position="203"/>
    </location>
</feature>
<dbReference type="FunFam" id="1.10.287.70:FF:000028">
    <property type="entry name" value="potassium voltage-gated channel subfamily D member 3"/>
    <property type="match status" value="1"/>
</dbReference>
<proteinExistence type="predicted"/>
<evidence type="ECO:0000256" key="13">
    <source>
        <dbReference type="SAM" id="Phobius"/>
    </source>
</evidence>
<feature type="transmembrane region" description="Helical" evidence="13">
    <location>
        <begin position="340"/>
        <end position="361"/>
    </location>
</feature>
<feature type="domain" description="Ion transport" evidence="14">
    <location>
        <begin position="109"/>
        <end position="371"/>
    </location>
</feature>
<feature type="transmembrane region" description="Helical" evidence="13">
    <location>
        <begin position="283"/>
        <end position="303"/>
    </location>
</feature>
<evidence type="ECO:0000256" key="3">
    <source>
        <dbReference type="ARBA" id="ARBA00022538"/>
    </source>
</evidence>
<keyword evidence="11" id="KW-0407">Ion channel</keyword>
<evidence type="ECO:0000256" key="5">
    <source>
        <dbReference type="ARBA" id="ARBA00022826"/>
    </source>
</evidence>
<name>A0A8S3YXK7_9EUPU</name>
<dbReference type="PANTHER" id="PTHR11537">
    <property type="entry name" value="VOLTAGE-GATED POTASSIUM CHANNEL"/>
    <property type="match status" value="1"/>
</dbReference>
<evidence type="ECO:0000256" key="4">
    <source>
        <dbReference type="ARBA" id="ARBA00022692"/>
    </source>
</evidence>